<evidence type="ECO:0000313" key="5">
    <source>
        <dbReference type="EMBL" id="KAK3675506.1"/>
    </source>
</evidence>
<comment type="subcellular location">
    <subcellularLocation>
        <location evidence="1">Nucleus</location>
    </subcellularLocation>
</comment>
<dbReference type="GO" id="GO:0017025">
    <property type="term" value="F:TBP-class protein binding"/>
    <property type="evidence" value="ECO:0007669"/>
    <property type="project" value="InterPro"/>
</dbReference>
<feature type="compositionally biased region" description="Polar residues" evidence="3">
    <location>
        <begin position="173"/>
        <end position="188"/>
    </location>
</feature>
<feature type="region of interest" description="Disordered" evidence="3">
    <location>
        <begin position="366"/>
        <end position="391"/>
    </location>
</feature>
<organism evidence="5 6">
    <name type="scientific">Recurvomyces mirabilis</name>
    <dbReference type="NCBI Taxonomy" id="574656"/>
    <lineage>
        <taxon>Eukaryota</taxon>
        <taxon>Fungi</taxon>
        <taxon>Dikarya</taxon>
        <taxon>Ascomycota</taxon>
        <taxon>Pezizomycotina</taxon>
        <taxon>Dothideomycetes</taxon>
        <taxon>Dothideomycetidae</taxon>
        <taxon>Mycosphaerellales</taxon>
        <taxon>Teratosphaeriaceae</taxon>
        <taxon>Recurvomyces</taxon>
    </lineage>
</organism>
<dbReference type="Proteomes" id="UP001274830">
    <property type="component" value="Unassembled WGS sequence"/>
</dbReference>
<dbReference type="PANTHER" id="PTHR13900:SF0">
    <property type="entry name" value="TRANSCRIPTION INITIATION FACTOR TFIID SUBUNIT 1"/>
    <property type="match status" value="1"/>
</dbReference>
<dbReference type="PANTHER" id="PTHR13900">
    <property type="entry name" value="TRANSCRIPTION INITIATION FACTOR TFIID"/>
    <property type="match status" value="1"/>
</dbReference>
<dbReference type="GO" id="GO:0051123">
    <property type="term" value="P:RNA polymerase II preinitiation complex assembly"/>
    <property type="evidence" value="ECO:0007669"/>
    <property type="project" value="TreeGrafter"/>
</dbReference>
<dbReference type="GO" id="GO:0016251">
    <property type="term" value="F:RNA polymerase II general transcription initiation factor activity"/>
    <property type="evidence" value="ECO:0007669"/>
    <property type="project" value="InterPro"/>
</dbReference>
<accession>A0AAE0WPJ1</accession>
<feature type="compositionally biased region" description="Acidic residues" evidence="3">
    <location>
        <begin position="50"/>
        <end position="67"/>
    </location>
</feature>
<dbReference type="GO" id="GO:0004402">
    <property type="term" value="F:histone acetyltransferase activity"/>
    <property type="evidence" value="ECO:0007669"/>
    <property type="project" value="InterPro"/>
</dbReference>
<feature type="domain" description="Transcription initiation factor TFIID subunit 1 histone acetyltransferase" evidence="4">
    <location>
        <begin position="470"/>
        <end position="930"/>
    </location>
</feature>
<feature type="compositionally biased region" description="Low complexity" evidence="3">
    <location>
        <begin position="1078"/>
        <end position="1088"/>
    </location>
</feature>
<evidence type="ECO:0000256" key="2">
    <source>
        <dbReference type="ARBA" id="ARBA00023242"/>
    </source>
</evidence>
<name>A0AAE0WPJ1_9PEZI</name>
<evidence type="ECO:0000313" key="6">
    <source>
        <dbReference type="Proteomes" id="UP001274830"/>
    </source>
</evidence>
<dbReference type="InterPro" id="IPR022591">
    <property type="entry name" value="TAF1_HAT_dom"/>
</dbReference>
<dbReference type="Pfam" id="PF12157">
    <property type="entry name" value="DUF3591"/>
    <property type="match status" value="1"/>
</dbReference>
<reference evidence="5" key="1">
    <citation type="submission" date="2023-07" db="EMBL/GenBank/DDBJ databases">
        <title>Black Yeasts Isolated from many extreme environments.</title>
        <authorList>
            <person name="Coleine C."/>
            <person name="Stajich J.E."/>
            <person name="Selbmann L."/>
        </authorList>
    </citation>
    <scope>NUCLEOTIDE SEQUENCE</scope>
    <source>
        <strain evidence="5">CCFEE 5485</strain>
    </source>
</reference>
<comment type="caution">
    <text evidence="5">The sequence shown here is derived from an EMBL/GenBank/DDBJ whole genome shotgun (WGS) entry which is preliminary data.</text>
</comment>
<dbReference type="GO" id="GO:0005669">
    <property type="term" value="C:transcription factor TFIID complex"/>
    <property type="evidence" value="ECO:0007669"/>
    <property type="project" value="InterPro"/>
</dbReference>
<feature type="compositionally biased region" description="Low complexity" evidence="3">
    <location>
        <begin position="1096"/>
        <end position="1110"/>
    </location>
</feature>
<feature type="compositionally biased region" description="Basic and acidic residues" evidence="3">
    <location>
        <begin position="1062"/>
        <end position="1075"/>
    </location>
</feature>
<dbReference type="InterPro" id="IPR040240">
    <property type="entry name" value="TAF1"/>
</dbReference>
<feature type="region of interest" description="Disordered" evidence="3">
    <location>
        <begin position="952"/>
        <end position="982"/>
    </location>
</feature>
<keyword evidence="2" id="KW-0539">Nucleus</keyword>
<feature type="region of interest" description="Disordered" evidence="3">
    <location>
        <begin position="34"/>
        <end position="203"/>
    </location>
</feature>
<sequence length="1232" mass="136063">MPHALNDFSECAMDEDGAALQYFNEHGEVDAAANGFAEREIDQRDKDADAIDYEDFDDDELPEEEEASGDHEDGEERVNGLHMPNTNGFGQTNGHYDHHEPGSDDLFGGEEGNDLFGEHTSSPEQARQPPEHDRPQPQHRPGGLALPDKSALALPGFSRPSQPAQRAYPQALSRASASMSPPSLQNDGYSPEASPELPSEDEDEFAGLDDMERAQRMLMAQSKRRQAGERVEDTDVHVSPSEFYNFFPAYESSQNPRFIEFFPQRPVQYRGKVPAKPPKALQPTKLTLDIMQDQERNFRSNAIGPQDQESALESTLIHLRRGTTGGDESDDDLALSTFGEGEVVGGVTMADLGVICEDWDMPSLSASPDVEAPDLSMDGEWATEEQSRPTKRRKLDVLDADIGMSAAGLWPSFEEPERAVAKIAKNVTLDLNDPLLLVDEHAPHIARKAKRISGDNRRDAALSRDLAKRYNISNDEAYDLLKENHQHKVRSTLGNMAVEHSLPATKLQFPFYKVALDPKTKRSFHRPSLHIKDWETKPQKEFRITKLKTIKKKERRGREIKELFATAESLALNDNSNMLLLEYTEEAPFMLSNFGMGNRLINFYRKRGADDQERPKRDVGETQVLLTQDKNPFANFGHVDQGEIVPTLQNGLFRAPVYQHATRPTDFFVGVSSTQSYGSKMYLRNMENLHIVGQQLPSSEVPGEHSRRVTDAAKKRLRALAYRIYTKAQNPARRDKTLDNATLMRHLKGHDMPQTRSKMREFMKYERNAPGEGGVWVPLQGQVVPDADTLRSWVRPEDVCLLDSMQVGVQRLNDLGLGSKDEEEKEIDENANIEKHLAPWRATKTFLQATQGKAMLKLHGEGDPTGRGEAISFVKISMKGGYQRIGESVEDKLDAKKRRENGGHTYNVAKQQGAYEDDIRRIWDKQKIALSSKAEHSDDDMDDEDDFEADAFGRAATPRSSFVGTPARRGDDETGTQFSRASTDRVNGKVLIIRRTGGRDAYGQESDVTEKITNPKVIKEYIRRTNEKKLASVDIYNYIPTGDKVMDTLVANAMIEEKSRIEKNVERRQARERAKGKGPAAGPTNGIANGNGNGAAGSPPASTAGSPGPSEVDTPTLNGPAGGSSATATPQKGRGRNKDGTARKCANCGQVGHIKTNRKSVGTGSFSCLICDTRETTDLQTMLPVVAAGASRANGGGFRRSAVSAVPRATAAAVGADAKGVFATDTSSRLVL</sequence>
<feature type="compositionally biased region" description="Basic and acidic residues" evidence="3">
    <location>
        <begin position="37"/>
        <end position="49"/>
    </location>
</feature>
<evidence type="ECO:0000259" key="4">
    <source>
        <dbReference type="Pfam" id="PF12157"/>
    </source>
</evidence>
<proteinExistence type="predicted"/>
<evidence type="ECO:0000256" key="1">
    <source>
        <dbReference type="ARBA" id="ARBA00004123"/>
    </source>
</evidence>
<dbReference type="AlphaFoldDB" id="A0AAE0WPJ1"/>
<protein>
    <recommendedName>
        <fullName evidence="4">Transcription initiation factor TFIID subunit 1 histone acetyltransferase domain-containing protein</fullName>
    </recommendedName>
</protein>
<keyword evidence="6" id="KW-1185">Reference proteome</keyword>
<gene>
    <name evidence="5" type="ORF">LTR78_004589</name>
</gene>
<feature type="compositionally biased region" description="Polar residues" evidence="3">
    <location>
        <begin position="84"/>
        <end position="94"/>
    </location>
</feature>
<dbReference type="EMBL" id="JAUTXT010000014">
    <property type="protein sequence ID" value="KAK3675506.1"/>
    <property type="molecule type" value="Genomic_DNA"/>
</dbReference>
<evidence type="ECO:0000256" key="3">
    <source>
        <dbReference type="SAM" id="MobiDB-lite"/>
    </source>
</evidence>
<feature type="region of interest" description="Disordered" evidence="3">
    <location>
        <begin position="1062"/>
        <end position="1143"/>
    </location>
</feature>
<feature type="compositionally biased region" description="Basic and acidic residues" evidence="3">
    <location>
        <begin position="68"/>
        <end position="79"/>
    </location>
</feature>